<reference evidence="1" key="2">
    <citation type="journal article" date="2021" name="Genome Biol. Evol.">
        <title>Developing a high-quality reference genome for a parasitic bivalve with doubly uniparental inheritance (Bivalvia: Unionida).</title>
        <authorList>
            <person name="Smith C.H."/>
        </authorList>
    </citation>
    <scope>NUCLEOTIDE SEQUENCE</scope>
    <source>
        <strain evidence="1">CHS0354</strain>
        <tissue evidence="1">Mantle</tissue>
    </source>
</reference>
<evidence type="ECO:0000313" key="1">
    <source>
        <dbReference type="EMBL" id="KAK3607395.1"/>
    </source>
</evidence>
<sequence>MSIKGTICSSQRHKRISSLLNTNLRSAMSLFHTIALICLVSACSAHLCLLNPMQRGSESGINKAGASDCLLMTAPCGGRVKGTGITLTGGQSYTVVFQKNLDHWTKATPGNFVISFGMEGGQLTTLATLPDNGEPSLTLYQQEVTIPMMKGNFILQVTYNPNNPQAPAHFYQCADVHVI</sequence>
<gene>
    <name evidence="1" type="ORF">CHS0354_022558</name>
</gene>
<dbReference type="EMBL" id="JAEAOA010001366">
    <property type="protein sequence ID" value="KAK3607395.1"/>
    <property type="molecule type" value="Genomic_DNA"/>
</dbReference>
<evidence type="ECO:0000313" key="2">
    <source>
        <dbReference type="Proteomes" id="UP001195483"/>
    </source>
</evidence>
<proteinExistence type="predicted"/>
<name>A0AAE0WBJ5_9BIVA</name>
<reference evidence="1" key="1">
    <citation type="journal article" date="2021" name="Genome Biol. Evol.">
        <title>A High-Quality Reference Genome for a Parasitic Bivalve with Doubly Uniparental Inheritance (Bivalvia: Unionida).</title>
        <authorList>
            <person name="Smith C.H."/>
        </authorList>
    </citation>
    <scope>NUCLEOTIDE SEQUENCE</scope>
    <source>
        <strain evidence="1">CHS0354</strain>
    </source>
</reference>
<accession>A0AAE0WBJ5</accession>
<dbReference type="AlphaFoldDB" id="A0AAE0WBJ5"/>
<reference evidence="1" key="3">
    <citation type="submission" date="2023-05" db="EMBL/GenBank/DDBJ databases">
        <authorList>
            <person name="Smith C.H."/>
        </authorList>
    </citation>
    <scope>NUCLEOTIDE SEQUENCE</scope>
    <source>
        <strain evidence="1">CHS0354</strain>
        <tissue evidence="1">Mantle</tissue>
    </source>
</reference>
<organism evidence="1 2">
    <name type="scientific">Potamilus streckersoni</name>
    <dbReference type="NCBI Taxonomy" id="2493646"/>
    <lineage>
        <taxon>Eukaryota</taxon>
        <taxon>Metazoa</taxon>
        <taxon>Spiralia</taxon>
        <taxon>Lophotrochozoa</taxon>
        <taxon>Mollusca</taxon>
        <taxon>Bivalvia</taxon>
        <taxon>Autobranchia</taxon>
        <taxon>Heteroconchia</taxon>
        <taxon>Palaeoheterodonta</taxon>
        <taxon>Unionida</taxon>
        <taxon>Unionoidea</taxon>
        <taxon>Unionidae</taxon>
        <taxon>Ambleminae</taxon>
        <taxon>Lampsilini</taxon>
        <taxon>Potamilus</taxon>
    </lineage>
</organism>
<protein>
    <submittedName>
        <fullName evidence="1">Uncharacterized protein</fullName>
    </submittedName>
</protein>
<keyword evidence="2" id="KW-1185">Reference proteome</keyword>
<dbReference type="PANTHER" id="PTHR37916:SF1">
    <property type="entry name" value="COPPER ACQUISITION FACTOR BIM1-LIKE DOMAIN-CONTAINING PROTEIN"/>
    <property type="match status" value="1"/>
</dbReference>
<comment type="caution">
    <text evidence="1">The sequence shown here is derived from an EMBL/GenBank/DDBJ whole genome shotgun (WGS) entry which is preliminary data.</text>
</comment>
<dbReference type="PANTHER" id="PTHR37916">
    <property type="entry name" value="CHITIN-BINDING TYPE-4 DOMAIN-CONTAINING PROTEIN"/>
    <property type="match status" value="1"/>
</dbReference>
<dbReference type="Proteomes" id="UP001195483">
    <property type="component" value="Unassembled WGS sequence"/>
</dbReference>